<evidence type="ECO:0000313" key="1">
    <source>
        <dbReference type="EMBL" id="GKV04411.1"/>
    </source>
</evidence>
<keyword evidence="2" id="KW-1185">Reference proteome</keyword>
<dbReference type="Proteomes" id="UP001054252">
    <property type="component" value="Unassembled WGS sequence"/>
</dbReference>
<sequence>MVKEKKSYPVNIYFAANGSGRQESFVGLKLIVQKMATLVTHR</sequence>
<proteinExistence type="predicted"/>
<protein>
    <submittedName>
        <fullName evidence="1">Uncharacterized protein</fullName>
    </submittedName>
</protein>
<name>A0AAV5J0I6_9ROSI</name>
<evidence type="ECO:0000313" key="2">
    <source>
        <dbReference type="Proteomes" id="UP001054252"/>
    </source>
</evidence>
<reference evidence="1 2" key="1">
    <citation type="journal article" date="2021" name="Commun. Biol.">
        <title>The genome of Shorea leprosula (Dipterocarpaceae) highlights the ecological relevance of drought in aseasonal tropical rainforests.</title>
        <authorList>
            <person name="Ng K.K.S."/>
            <person name="Kobayashi M.J."/>
            <person name="Fawcett J.A."/>
            <person name="Hatakeyama M."/>
            <person name="Paape T."/>
            <person name="Ng C.H."/>
            <person name="Ang C.C."/>
            <person name="Tnah L.H."/>
            <person name="Lee C.T."/>
            <person name="Nishiyama T."/>
            <person name="Sese J."/>
            <person name="O'Brien M.J."/>
            <person name="Copetti D."/>
            <person name="Mohd Noor M.I."/>
            <person name="Ong R.C."/>
            <person name="Putra M."/>
            <person name="Sireger I.Z."/>
            <person name="Indrioko S."/>
            <person name="Kosugi Y."/>
            <person name="Izuno A."/>
            <person name="Isagi Y."/>
            <person name="Lee S.L."/>
            <person name="Shimizu K.K."/>
        </authorList>
    </citation>
    <scope>NUCLEOTIDE SEQUENCE [LARGE SCALE GENOMIC DNA]</scope>
    <source>
        <strain evidence="1">214</strain>
    </source>
</reference>
<gene>
    <name evidence="1" type="ORF">SLEP1_g16566</name>
</gene>
<comment type="caution">
    <text evidence="1">The sequence shown here is derived from an EMBL/GenBank/DDBJ whole genome shotgun (WGS) entry which is preliminary data.</text>
</comment>
<organism evidence="1 2">
    <name type="scientific">Rubroshorea leprosula</name>
    <dbReference type="NCBI Taxonomy" id="152421"/>
    <lineage>
        <taxon>Eukaryota</taxon>
        <taxon>Viridiplantae</taxon>
        <taxon>Streptophyta</taxon>
        <taxon>Embryophyta</taxon>
        <taxon>Tracheophyta</taxon>
        <taxon>Spermatophyta</taxon>
        <taxon>Magnoliopsida</taxon>
        <taxon>eudicotyledons</taxon>
        <taxon>Gunneridae</taxon>
        <taxon>Pentapetalae</taxon>
        <taxon>rosids</taxon>
        <taxon>malvids</taxon>
        <taxon>Malvales</taxon>
        <taxon>Dipterocarpaceae</taxon>
        <taxon>Rubroshorea</taxon>
    </lineage>
</organism>
<accession>A0AAV5J0I6</accession>
<dbReference type="AlphaFoldDB" id="A0AAV5J0I6"/>
<dbReference type="EMBL" id="BPVZ01000021">
    <property type="protein sequence ID" value="GKV04411.1"/>
    <property type="molecule type" value="Genomic_DNA"/>
</dbReference>